<proteinExistence type="predicted"/>
<dbReference type="Pfam" id="PF11201">
    <property type="entry name" value="DUF2982"/>
    <property type="match status" value="1"/>
</dbReference>
<evidence type="ECO:0000313" key="3">
    <source>
        <dbReference type="Proteomes" id="UP001142810"/>
    </source>
</evidence>
<keyword evidence="1" id="KW-0812">Transmembrane</keyword>
<gene>
    <name evidence="2" type="ORF">OPS25_14750</name>
</gene>
<protein>
    <submittedName>
        <fullName evidence="2">DUF2982 domain-containing protein</fullName>
    </submittedName>
</protein>
<comment type="caution">
    <text evidence="2">The sequence shown here is derived from an EMBL/GenBank/DDBJ whole genome shotgun (WGS) entry which is preliminary data.</text>
</comment>
<dbReference type="RefSeq" id="WP_265618626.1">
    <property type="nucleotide sequence ID" value="NZ_JAPFRD010000013.1"/>
</dbReference>
<evidence type="ECO:0000313" key="2">
    <source>
        <dbReference type="EMBL" id="MCW8109763.1"/>
    </source>
</evidence>
<accession>A0ABT3PAF9</accession>
<reference evidence="2" key="1">
    <citation type="submission" date="2022-11" db="EMBL/GenBank/DDBJ databases">
        <title>Alteromonas sp. nov., isolated from sea water of the Qingdao.</title>
        <authorList>
            <person name="Wang Q."/>
        </authorList>
    </citation>
    <scope>NUCLEOTIDE SEQUENCE</scope>
    <source>
        <strain evidence="2">ASW11-7</strain>
    </source>
</reference>
<dbReference type="InterPro" id="IPR021367">
    <property type="entry name" value="DUF2982"/>
</dbReference>
<keyword evidence="1" id="KW-0472">Membrane</keyword>
<keyword evidence="1" id="KW-1133">Transmembrane helix</keyword>
<dbReference type="EMBL" id="JAPFRD010000013">
    <property type="protein sequence ID" value="MCW8109763.1"/>
    <property type="molecule type" value="Genomic_DNA"/>
</dbReference>
<dbReference type="Proteomes" id="UP001142810">
    <property type="component" value="Unassembled WGS sequence"/>
</dbReference>
<feature type="transmembrane region" description="Helical" evidence="1">
    <location>
        <begin position="45"/>
        <end position="64"/>
    </location>
</feature>
<name>A0ABT3PAF9_9ALTE</name>
<feature type="transmembrane region" description="Helical" evidence="1">
    <location>
        <begin position="20"/>
        <end position="39"/>
    </location>
</feature>
<keyword evidence="3" id="KW-1185">Reference proteome</keyword>
<evidence type="ECO:0000256" key="1">
    <source>
        <dbReference type="SAM" id="Phobius"/>
    </source>
</evidence>
<organism evidence="2 3">
    <name type="scientific">Alteromonas aquimaris</name>
    <dbReference type="NCBI Taxonomy" id="2998417"/>
    <lineage>
        <taxon>Bacteria</taxon>
        <taxon>Pseudomonadati</taxon>
        <taxon>Pseudomonadota</taxon>
        <taxon>Gammaproteobacteria</taxon>
        <taxon>Alteromonadales</taxon>
        <taxon>Alteromonadaceae</taxon>
        <taxon>Alteromonas/Salinimonas group</taxon>
        <taxon>Alteromonas</taxon>
    </lineage>
</organism>
<sequence length="230" mass="26098">MSLNEQDVINIKANSKRNGLVTILLGGGGLGLSVLWLSFMPDALFLAGIFLTSAAIVTLLIGWFKLREPEFSLAITRAEVRYFHRLGKWQLNWDNVQRVDCPRIRRGIEHQELEAVGFKLKDYAPFLRDISPRLATHILMEQRPLLMQQDDDNCQTGMCYGNEMFDDKPVMLANGEQLTGVKAMLANRMSQLRARLGFDVYISTADLDRSAAEFVTFLKQCQQARATRLD</sequence>